<dbReference type="SMART" id="SM00448">
    <property type="entry name" value="REC"/>
    <property type="match status" value="1"/>
</dbReference>
<dbReference type="Pfam" id="PF00072">
    <property type="entry name" value="Response_reg"/>
    <property type="match status" value="1"/>
</dbReference>
<evidence type="ECO:0000256" key="1">
    <source>
        <dbReference type="ARBA" id="ARBA00001946"/>
    </source>
</evidence>
<dbReference type="GO" id="GO:0052621">
    <property type="term" value="F:diguanylate cyclase activity"/>
    <property type="evidence" value="ECO:0007669"/>
    <property type="project" value="UniProtKB-EC"/>
</dbReference>
<dbReference type="InterPro" id="IPR000160">
    <property type="entry name" value="GGDEF_dom"/>
</dbReference>
<protein>
    <recommendedName>
        <fullName evidence="3">diguanylate cyclase</fullName>
        <ecNumber evidence="3">2.7.7.65</ecNumber>
    </recommendedName>
</protein>
<name>A0A0X1T5G2_PSEAA</name>
<dbReference type="FunFam" id="3.40.50.2300:FF:000346">
    <property type="entry name" value="Diguanylate cyclase response regulator"/>
    <property type="match status" value="1"/>
</dbReference>
<dbReference type="InterPro" id="IPR029787">
    <property type="entry name" value="Nucleotide_cyclase"/>
</dbReference>
<dbReference type="GO" id="GO:0043709">
    <property type="term" value="P:cell adhesion involved in single-species biofilm formation"/>
    <property type="evidence" value="ECO:0007669"/>
    <property type="project" value="TreeGrafter"/>
</dbReference>
<dbReference type="SUPFAM" id="SSF52172">
    <property type="entry name" value="CheY-like"/>
    <property type="match status" value="1"/>
</dbReference>
<dbReference type="Gene3D" id="3.30.70.270">
    <property type="match status" value="1"/>
</dbReference>
<dbReference type="CDD" id="cd00156">
    <property type="entry name" value="REC"/>
    <property type="match status" value="1"/>
</dbReference>
<proteinExistence type="predicted"/>
<dbReference type="FunFam" id="3.30.70.270:FF:000001">
    <property type="entry name" value="Diguanylate cyclase domain protein"/>
    <property type="match status" value="1"/>
</dbReference>
<sequence>MTEPADPSRERLKHHFAQRVIHQARQILEIWQRLQRSEWSSSDMAELSEANLRLLRFAERFEQPEHIRLAHGINQSLEAVDANRGRLSSALITDLNRLMQRLSYTGLRHGDQLEHTFLPPLRRPVYLMLQDHECAGRLAKQLAFFGLSAQPLDSVAAFRSAMAERLPAALVMDVDFSGNGMGLRLAVEAQLGLEHKLPLLFFSLHETDTPTRLAAVRAGGQEFLTGVLEASSLLEKIEVLICVAQYDPYKVLVIDDSPAQARHTERLLNGAGIVTRTLIDPIQAMAELADFQPDLIILDMYMPACTGTELAKVIRHNDRYVSVPIIYLSAEDDLDKQLDAMSEGGDDFLTKPIKPRHLITTVRNRAARARNLKARMVRDSLTGLYNHTHILQLLEDASLRARRDCKPLSFAMLDIDHFKRVNDSHGHPMGDRVIKSLALFLKQRLRKTDFIGRYGGEEFAIVMPDTDVESAYRVLDEIRQRFAEIHYPAQPQDLWCTFSAGVAELHAGSDSLTMATQADEALYCAKHAGRNQVQAALQYRGLPGQRRRLAPEQCQPGHRSD</sequence>
<dbReference type="InterPro" id="IPR043128">
    <property type="entry name" value="Rev_trsase/Diguanyl_cyclase"/>
</dbReference>
<accession>A0A0X1T5G2</accession>
<dbReference type="PANTHER" id="PTHR45138">
    <property type="entry name" value="REGULATORY COMPONENTS OF SENSORY TRANSDUCTION SYSTEM"/>
    <property type="match status" value="1"/>
</dbReference>
<dbReference type="GO" id="GO:0000160">
    <property type="term" value="P:phosphorelay signal transduction system"/>
    <property type="evidence" value="ECO:0007669"/>
    <property type="project" value="InterPro"/>
</dbReference>
<dbReference type="RefSeq" id="WP_060783547.1">
    <property type="nucleotide sequence ID" value="NZ_CP014135.1"/>
</dbReference>
<dbReference type="InterPro" id="IPR050469">
    <property type="entry name" value="Diguanylate_Cyclase"/>
</dbReference>
<dbReference type="NCBIfam" id="TIGR00254">
    <property type="entry name" value="GGDEF"/>
    <property type="match status" value="1"/>
</dbReference>
<evidence type="ECO:0000256" key="3">
    <source>
        <dbReference type="ARBA" id="ARBA00012528"/>
    </source>
</evidence>
<reference evidence="5 6" key="1">
    <citation type="submission" date="2016-01" db="EMBL/GenBank/DDBJ databases">
        <authorList>
            <person name="McClelland M."/>
            <person name="Jain A."/>
            <person name="Saraogi P."/>
            <person name="Mendelson R."/>
            <person name="Westerman R."/>
            <person name="SanMiguel P."/>
            <person name="Csonka L."/>
        </authorList>
    </citation>
    <scope>NUCLEOTIDE SEQUENCE [LARGE SCALE GENOMIC DNA]</scope>
    <source>
        <strain evidence="5 6">NCPPB 2472</strain>
    </source>
</reference>
<dbReference type="STRING" id="46677.AWM79_19220"/>
<comment type="subcellular location">
    <subcellularLocation>
        <location evidence="2">Cell inner membrane</location>
    </subcellularLocation>
</comment>
<dbReference type="GO" id="GO:1902201">
    <property type="term" value="P:negative regulation of bacterial-type flagellum-dependent cell motility"/>
    <property type="evidence" value="ECO:0007669"/>
    <property type="project" value="TreeGrafter"/>
</dbReference>
<keyword evidence="6" id="KW-1185">Reference proteome</keyword>
<dbReference type="AlphaFoldDB" id="A0A0X1T5G2"/>
<organism evidence="5 6">
    <name type="scientific">Pseudomonas agarici</name>
    <dbReference type="NCBI Taxonomy" id="46677"/>
    <lineage>
        <taxon>Bacteria</taxon>
        <taxon>Pseudomonadati</taxon>
        <taxon>Pseudomonadota</taxon>
        <taxon>Gammaproteobacteria</taxon>
        <taxon>Pseudomonadales</taxon>
        <taxon>Pseudomonadaceae</taxon>
        <taxon>Pseudomonas</taxon>
    </lineage>
</organism>
<dbReference type="SMART" id="SM00267">
    <property type="entry name" value="GGDEF"/>
    <property type="match status" value="1"/>
</dbReference>
<dbReference type="GO" id="GO:0005886">
    <property type="term" value="C:plasma membrane"/>
    <property type="evidence" value="ECO:0007669"/>
    <property type="project" value="UniProtKB-SubCell"/>
</dbReference>
<dbReference type="PROSITE" id="PS50887">
    <property type="entry name" value="GGDEF"/>
    <property type="match status" value="1"/>
</dbReference>
<evidence type="ECO:0000313" key="6">
    <source>
        <dbReference type="Proteomes" id="UP000063229"/>
    </source>
</evidence>
<dbReference type="Gene3D" id="3.40.50.2300">
    <property type="match status" value="1"/>
</dbReference>
<comment type="cofactor">
    <cofactor evidence="1">
        <name>Mg(2+)</name>
        <dbReference type="ChEBI" id="CHEBI:18420"/>
    </cofactor>
</comment>
<dbReference type="PANTHER" id="PTHR45138:SF9">
    <property type="entry name" value="DIGUANYLATE CYCLASE DGCM-RELATED"/>
    <property type="match status" value="1"/>
</dbReference>
<dbReference type="Proteomes" id="UP000063229">
    <property type="component" value="Chromosome"/>
</dbReference>
<dbReference type="CDD" id="cd01949">
    <property type="entry name" value="GGDEF"/>
    <property type="match status" value="1"/>
</dbReference>
<evidence type="ECO:0000256" key="4">
    <source>
        <dbReference type="ARBA" id="ARBA00034247"/>
    </source>
</evidence>
<dbReference type="Pfam" id="PF00990">
    <property type="entry name" value="GGDEF"/>
    <property type="match status" value="1"/>
</dbReference>
<dbReference type="InterPro" id="IPR001789">
    <property type="entry name" value="Sig_transdc_resp-reg_receiver"/>
</dbReference>
<dbReference type="EMBL" id="CP014135">
    <property type="protein sequence ID" value="AMB87308.1"/>
    <property type="molecule type" value="Genomic_DNA"/>
</dbReference>
<evidence type="ECO:0000256" key="2">
    <source>
        <dbReference type="ARBA" id="ARBA00004533"/>
    </source>
</evidence>
<comment type="catalytic activity">
    <reaction evidence="4">
        <text>2 GTP = 3',3'-c-di-GMP + 2 diphosphate</text>
        <dbReference type="Rhea" id="RHEA:24898"/>
        <dbReference type="ChEBI" id="CHEBI:33019"/>
        <dbReference type="ChEBI" id="CHEBI:37565"/>
        <dbReference type="ChEBI" id="CHEBI:58805"/>
        <dbReference type="EC" id="2.7.7.65"/>
    </reaction>
</comment>
<dbReference type="EC" id="2.7.7.65" evidence="3"/>
<dbReference type="SUPFAM" id="SSF55073">
    <property type="entry name" value="Nucleotide cyclase"/>
    <property type="match status" value="1"/>
</dbReference>
<gene>
    <name evidence="5" type="ORF">AWM79_19220</name>
</gene>
<dbReference type="PROSITE" id="PS50110">
    <property type="entry name" value="RESPONSE_REGULATORY"/>
    <property type="match status" value="1"/>
</dbReference>
<dbReference type="KEGG" id="pagb:AWM79_19220"/>
<evidence type="ECO:0000313" key="5">
    <source>
        <dbReference type="EMBL" id="AMB87308.1"/>
    </source>
</evidence>
<dbReference type="InterPro" id="IPR011006">
    <property type="entry name" value="CheY-like_superfamily"/>
</dbReference>